<dbReference type="FunFam" id="2.130.10.10:FF:000128">
    <property type="entry name" value="WD repeat domain 46"/>
    <property type="match status" value="1"/>
</dbReference>
<evidence type="ECO:0000256" key="10">
    <source>
        <dbReference type="SAM" id="MobiDB-lite"/>
    </source>
</evidence>
<keyword evidence="3 9" id="KW-0853">WD repeat</keyword>
<dbReference type="InterPro" id="IPR036322">
    <property type="entry name" value="WD40_repeat_dom_sf"/>
</dbReference>
<dbReference type="SUPFAM" id="SSF50978">
    <property type="entry name" value="WD40 repeat-like"/>
    <property type="match status" value="1"/>
</dbReference>
<feature type="repeat" description="WD" evidence="9">
    <location>
        <begin position="287"/>
        <end position="328"/>
    </location>
</feature>
<keyword evidence="13" id="KW-1185">Reference proteome</keyword>
<evidence type="ECO:0000313" key="13">
    <source>
        <dbReference type="Proteomes" id="UP000005408"/>
    </source>
</evidence>
<dbReference type="PANTHER" id="PTHR14085:SF3">
    <property type="entry name" value="WD REPEAT-CONTAINING PROTEIN 46"/>
    <property type="match status" value="1"/>
</dbReference>
<feature type="region of interest" description="Disordered" evidence="10">
    <location>
        <begin position="472"/>
        <end position="545"/>
    </location>
</feature>
<dbReference type="Gene3D" id="2.130.10.10">
    <property type="entry name" value="YVTN repeat-like/Quinoprotein amine dehydrogenase"/>
    <property type="match status" value="1"/>
</dbReference>
<evidence type="ECO:0000256" key="5">
    <source>
        <dbReference type="ARBA" id="ARBA00023242"/>
    </source>
</evidence>
<dbReference type="InterPro" id="IPR015943">
    <property type="entry name" value="WD40/YVTN_repeat-like_dom_sf"/>
</dbReference>
<keyword evidence="4" id="KW-0677">Repeat</keyword>
<evidence type="ECO:0000259" key="11">
    <source>
        <dbReference type="SMART" id="SM01033"/>
    </source>
</evidence>
<evidence type="ECO:0000256" key="9">
    <source>
        <dbReference type="PROSITE-ProRule" id="PRU00221"/>
    </source>
</evidence>
<dbReference type="EnsemblMetazoa" id="G24281.5">
    <property type="protein sequence ID" value="G24281.5:cds"/>
    <property type="gene ID" value="G24281"/>
</dbReference>
<evidence type="ECO:0000256" key="3">
    <source>
        <dbReference type="ARBA" id="ARBA00022574"/>
    </source>
</evidence>
<evidence type="ECO:0000256" key="8">
    <source>
        <dbReference type="ARBA" id="ARBA00070552"/>
    </source>
</evidence>
<dbReference type="GO" id="GO:0032040">
    <property type="term" value="C:small-subunit processome"/>
    <property type="evidence" value="ECO:0007669"/>
    <property type="project" value="TreeGrafter"/>
</dbReference>
<sequence>MKHGPKQDSKANRDEGRDPESPSEFRKDRYPGDAPVPKKLMSKYQRGKKLHTKGARTHHGHVKLVQNEKKVTMAVKQAARSERLLQEQSGFMIPEDGESTTNVTQSDIVQAADITTAQKHFNLELTQFGPYKAQYTRNGKHLLIAGSKGHVAALDWLTKRLLCEINVMETVRDIRWLHQETMFAVAQKQWTYIYDNQGIELHCLKQPNEALRLEFLPYHFLLASSNATGYLYWLDVSVGQKVASHNTGLGRLDVMCQNPQNAVICLGHPTGSVSMWSPNVNEPLVKMLCHGAAVRSVAVDPTGNYMATSGVDRKMKIWDIRKFEMVHSYQIGCGAGHMVFSQTGALGLGKGNIVEVYQDPCRQQLTSPYMIHKLKTTVNNLHFCPYEDVLGVGHGDGFTSLIIPGAGEANFDAMESNPYQTKKQRREAEVQMLLDKIPVEMIHLDSKMIGKVDMKSFVERVEENNKIHFKKPMSISYEPKHKMKGKGSGRKKEQRKRGVIEEGRRQTVKELVKDKLQEGAQGRKESSTAVSKSKGVLDRFKKTET</sequence>
<evidence type="ECO:0000256" key="6">
    <source>
        <dbReference type="ARBA" id="ARBA00059061"/>
    </source>
</evidence>
<dbReference type="InterPro" id="IPR040315">
    <property type="entry name" value="WDR46/Utp7"/>
</dbReference>
<feature type="compositionally biased region" description="Basic and acidic residues" evidence="10">
    <location>
        <begin position="496"/>
        <end position="526"/>
    </location>
</feature>
<dbReference type="GO" id="GO:0000462">
    <property type="term" value="P:maturation of SSU-rRNA from tricistronic rRNA transcript (SSU-rRNA, 5.8S rRNA, LSU-rRNA)"/>
    <property type="evidence" value="ECO:0007669"/>
    <property type="project" value="TreeGrafter"/>
</dbReference>
<dbReference type="SMART" id="SM01033">
    <property type="entry name" value="BING4CT"/>
    <property type="match status" value="1"/>
</dbReference>
<dbReference type="Proteomes" id="UP000005408">
    <property type="component" value="Unassembled WGS sequence"/>
</dbReference>
<evidence type="ECO:0000313" key="12">
    <source>
        <dbReference type="EnsemblMetazoa" id="G24281.5:cds"/>
    </source>
</evidence>
<name>A0A8W8KKJ3_MAGGI</name>
<dbReference type="PROSITE" id="PS50294">
    <property type="entry name" value="WD_REPEATS_REGION"/>
    <property type="match status" value="1"/>
</dbReference>
<dbReference type="PROSITE" id="PS00678">
    <property type="entry name" value="WD_REPEATS_1"/>
    <property type="match status" value="1"/>
</dbReference>
<feature type="compositionally biased region" description="Basic residues" evidence="10">
    <location>
        <begin position="481"/>
        <end position="495"/>
    </location>
</feature>
<dbReference type="InterPro" id="IPR019775">
    <property type="entry name" value="WD40_repeat_CS"/>
</dbReference>
<dbReference type="PANTHER" id="PTHR14085">
    <property type="entry name" value="WD-REPEAT PROTEIN BING4"/>
    <property type="match status" value="1"/>
</dbReference>
<dbReference type="AlphaFoldDB" id="A0A8W8KKJ3"/>
<feature type="domain" description="BING4 C-terminal" evidence="11">
    <location>
        <begin position="368"/>
        <end position="446"/>
    </location>
</feature>
<reference evidence="12" key="1">
    <citation type="submission" date="2022-08" db="UniProtKB">
        <authorList>
            <consortium name="EnsemblMetazoa"/>
        </authorList>
    </citation>
    <scope>IDENTIFICATION</scope>
    <source>
        <strain evidence="12">05x7-T-G4-1.051#20</strain>
    </source>
</reference>
<dbReference type="PROSITE" id="PS50082">
    <property type="entry name" value="WD_REPEATS_2"/>
    <property type="match status" value="1"/>
</dbReference>
<feature type="compositionally biased region" description="Basic and acidic residues" evidence="10">
    <location>
        <begin position="535"/>
        <end position="545"/>
    </location>
</feature>
<accession>A0A8W8KKJ3</accession>
<evidence type="ECO:0000256" key="2">
    <source>
        <dbReference type="ARBA" id="ARBA00022553"/>
    </source>
</evidence>
<keyword evidence="2" id="KW-0597">Phosphoprotein</keyword>
<comment type="subunit">
    <text evidence="7">Part of the small subunit (SSU) processome, composed of more than 70 proteins and the RNA chaperone small nucleolar RNA (snoRNA) U3. Interacts with DDX21, NCL, NOP2 and EBNA1BP2.</text>
</comment>
<dbReference type="InterPro" id="IPR012952">
    <property type="entry name" value="BING4_C_dom"/>
</dbReference>
<protein>
    <recommendedName>
        <fullName evidence="8">WD repeat-containing protein 46</fullName>
    </recommendedName>
</protein>
<dbReference type="Pfam" id="PF08149">
    <property type="entry name" value="BING4CT"/>
    <property type="match status" value="1"/>
</dbReference>
<keyword evidence="5" id="KW-0539">Nucleus</keyword>
<feature type="region of interest" description="Disordered" evidence="10">
    <location>
        <begin position="1"/>
        <end position="40"/>
    </location>
</feature>
<comment type="subcellular location">
    <subcellularLocation>
        <location evidence="1">Nucleus</location>
        <location evidence="1">Nucleolus</location>
    </subcellularLocation>
</comment>
<dbReference type="Pfam" id="PF00400">
    <property type="entry name" value="WD40"/>
    <property type="match status" value="1"/>
</dbReference>
<organism evidence="12 13">
    <name type="scientific">Magallana gigas</name>
    <name type="common">Pacific oyster</name>
    <name type="synonym">Crassostrea gigas</name>
    <dbReference type="NCBI Taxonomy" id="29159"/>
    <lineage>
        <taxon>Eukaryota</taxon>
        <taxon>Metazoa</taxon>
        <taxon>Spiralia</taxon>
        <taxon>Lophotrochozoa</taxon>
        <taxon>Mollusca</taxon>
        <taxon>Bivalvia</taxon>
        <taxon>Autobranchia</taxon>
        <taxon>Pteriomorphia</taxon>
        <taxon>Ostreida</taxon>
        <taxon>Ostreoidea</taxon>
        <taxon>Ostreidae</taxon>
        <taxon>Magallana</taxon>
    </lineage>
</organism>
<dbReference type="SMART" id="SM00320">
    <property type="entry name" value="WD40"/>
    <property type="match status" value="1"/>
</dbReference>
<dbReference type="GO" id="GO:0030686">
    <property type="term" value="C:90S preribosome"/>
    <property type="evidence" value="ECO:0007669"/>
    <property type="project" value="TreeGrafter"/>
</dbReference>
<evidence type="ECO:0000256" key="7">
    <source>
        <dbReference type="ARBA" id="ARBA00064570"/>
    </source>
</evidence>
<comment type="function">
    <text evidence="6">Scaffold component of the nucleolar structure. Required for localization of DDX21 and NCL to the granular compartment of the nucleolus. Part of the small subunit (SSU) processome, first precursor of the small eukaryotic ribosomal subunit. During the assembly of the SSU processome in the nucleolus, many ribosome biogenesis factors, an RNA chaperone and ribosomal proteins associate with the nascent pre-rRNA and work in concert to generate RNA folding, modifications, rearrangements and cleavage as well as targeted degradation of pre-ribosomal RNA by the RNA exosome.</text>
</comment>
<evidence type="ECO:0000256" key="1">
    <source>
        <dbReference type="ARBA" id="ARBA00004604"/>
    </source>
</evidence>
<dbReference type="InterPro" id="IPR001680">
    <property type="entry name" value="WD40_rpt"/>
</dbReference>
<proteinExistence type="predicted"/>
<evidence type="ECO:0000256" key="4">
    <source>
        <dbReference type="ARBA" id="ARBA00022737"/>
    </source>
</evidence>
<feature type="compositionally biased region" description="Basic and acidic residues" evidence="10">
    <location>
        <begin position="1"/>
        <end position="31"/>
    </location>
</feature>